<feature type="compositionally biased region" description="Low complexity" evidence="4">
    <location>
        <begin position="49"/>
        <end position="62"/>
    </location>
</feature>
<dbReference type="Pfam" id="PF10312">
    <property type="entry name" value="Cactin_mid"/>
    <property type="match status" value="1"/>
</dbReference>
<dbReference type="GO" id="GO:0005681">
    <property type="term" value="C:spliceosomal complex"/>
    <property type="evidence" value="ECO:0007669"/>
    <property type="project" value="TreeGrafter"/>
</dbReference>
<evidence type="ECO:0000256" key="2">
    <source>
        <dbReference type="ARBA" id="ARBA00034534"/>
    </source>
</evidence>
<comment type="similarity">
    <text evidence="1">Belongs to the CACTIN family.</text>
</comment>
<dbReference type="SMART" id="SM01050">
    <property type="entry name" value="CactinC_cactus"/>
    <property type="match status" value="1"/>
</dbReference>
<feature type="coiled-coil region" evidence="3">
    <location>
        <begin position="295"/>
        <end position="329"/>
    </location>
</feature>
<feature type="region of interest" description="Disordered" evidence="4">
    <location>
        <begin position="546"/>
        <end position="620"/>
    </location>
</feature>
<evidence type="ECO:0000259" key="5">
    <source>
        <dbReference type="Pfam" id="PF09732"/>
    </source>
</evidence>
<sequence>MGSKSRRRSRSKSRSGSRNRRNKSRESRSRSHDRRRGRGKSVEKRKSGPGRSSSSDAGSPSRGRPRHRRRSGPSSGSESDRRNKSKGRSSSPDLDDPKIRRTKEAEPRRGRSQDRRKRRSKSKSDSSDESNDRERRKQRSSERRSLGRDGHKREYDKERWKSSSRERERKHSRDKSKERQKRMEERSDKDRRRRRSSSSESSDSSGSDHECALKEKEERKKKKELMKALETPEEKRARRLAKKEAKEKKRREKMGWSEEYMGYTNADNPFGDNNLLGTFKWQKALVKKGIGHLGEKELKERNKLIQEENRRELQKVKQLRLEREREKAMREMELEMLQREKEAEHFKTWAEQEDNFHLQQAKLRSKIRIRDGRAKPIDLLAKYISAEDDDLAVEMHEPYTFLNGLTVTDMDDLLEDIKVYMELEQGKNVDFWRDMTTITEDEISKLRKLEASGKGPGDRREGINTAVSTDVQTVFKGKTYSQLQALHLNIESKIRAGRSNLDIGYWESLLQQVKVYMARARLRERHQDVLRQKLFKLKQEQGVESEPLFPIIKEEPRDERDGDSRGQSRGATTEDSGPSASSLGRVANREAEDEERPGPSTSAAGGQDEDKGEKDEGKGEAVEAVLTEEDLIQQSQAEYDSGRYSPTLLTQSELPLDTHTITPEEDASRLQLARRLLQVTGDANESAEDAFVRRAREGMGTDEAQFSVEVPVTGKMYLWADKYRPRKPRFFNRVHTGFEWNKYNQTHYDFDNPPPKIVQGYKFNIFYPDLIDKRSTPQYFLEPCPDNKDFGILRFHAGPPYEDIAFKIVNREWEYSHRHGFRCQFANGIFQLWFHFKRYRYRR</sequence>
<keyword evidence="3" id="KW-0175">Coiled coil</keyword>
<feature type="compositionally biased region" description="Basic and acidic residues" evidence="4">
    <location>
        <begin position="122"/>
        <end position="190"/>
    </location>
</feature>
<dbReference type="GO" id="GO:0003407">
    <property type="term" value="P:neural retina development"/>
    <property type="evidence" value="ECO:0007669"/>
    <property type="project" value="Ensembl"/>
</dbReference>
<feature type="compositionally biased region" description="Basic residues" evidence="4">
    <location>
        <begin position="1"/>
        <end position="23"/>
    </location>
</feature>
<feature type="compositionally biased region" description="Basic and acidic residues" evidence="4">
    <location>
        <begin position="608"/>
        <end position="620"/>
    </location>
</feature>
<accession>A0A8C8A1H3</accession>
<dbReference type="GeneTree" id="ENSGT00950000183102"/>
<dbReference type="GO" id="GO:0045292">
    <property type="term" value="P:mRNA cis splicing, via spliceosome"/>
    <property type="evidence" value="ECO:0007669"/>
    <property type="project" value="TreeGrafter"/>
</dbReference>
<evidence type="ECO:0000256" key="1">
    <source>
        <dbReference type="ARBA" id="ARBA00006895"/>
    </source>
</evidence>
<dbReference type="PANTHER" id="PTHR21737:SF6">
    <property type="entry name" value="SPLICING FACTOR CACTIN"/>
    <property type="match status" value="1"/>
</dbReference>
<proteinExistence type="inferred from homology"/>
<feature type="compositionally biased region" description="Basic and acidic residues" evidence="4">
    <location>
        <begin position="95"/>
        <end position="113"/>
    </location>
</feature>
<dbReference type="GO" id="GO:0040019">
    <property type="term" value="P:positive regulation of embryonic development"/>
    <property type="evidence" value="ECO:0007669"/>
    <property type="project" value="Ensembl"/>
</dbReference>
<dbReference type="Ensembl" id="ENSOSIT00000054291.1">
    <property type="protein sequence ID" value="ENSOSIP00000051712.1"/>
    <property type="gene ID" value="ENSOSIG00000023936.1"/>
</dbReference>
<dbReference type="GO" id="GO:0008595">
    <property type="term" value="P:anterior/posterior axis specification, embryo"/>
    <property type="evidence" value="ECO:0007669"/>
    <property type="project" value="Ensembl"/>
</dbReference>
<evidence type="ECO:0000256" key="3">
    <source>
        <dbReference type="SAM" id="Coils"/>
    </source>
</evidence>
<organism evidence="7 8">
    <name type="scientific">Oryzias sinensis</name>
    <name type="common">Chinese medaka</name>
    <dbReference type="NCBI Taxonomy" id="183150"/>
    <lineage>
        <taxon>Eukaryota</taxon>
        <taxon>Metazoa</taxon>
        <taxon>Chordata</taxon>
        <taxon>Craniata</taxon>
        <taxon>Vertebrata</taxon>
        <taxon>Euteleostomi</taxon>
        <taxon>Actinopterygii</taxon>
        <taxon>Neopterygii</taxon>
        <taxon>Teleostei</taxon>
        <taxon>Neoteleostei</taxon>
        <taxon>Acanthomorphata</taxon>
        <taxon>Ovalentaria</taxon>
        <taxon>Atherinomorphae</taxon>
        <taxon>Beloniformes</taxon>
        <taxon>Adrianichthyidae</taxon>
        <taxon>Oryziinae</taxon>
        <taxon>Oryzias</taxon>
    </lineage>
</organism>
<reference evidence="7" key="2">
    <citation type="submission" date="2025-09" db="UniProtKB">
        <authorList>
            <consortium name="Ensembl"/>
        </authorList>
    </citation>
    <scope>IDENTIFICATION</scope>
</reference>
<keyword evidence="8" id="KW-1185">Reference proteome</keyword>
<dbReference type="GO" id="GO:0005737">
    <property type="term" value="C:cytoplasm"/>
    <property type="evidence" value="ECO:0007669"/>
    <property type="project" value="TreeGrafter"/>
</dbReference>
<dbReference type="PANTHER" id="PTHR21737">
    <property type="entry name" value="POLYGLUTAMINE BINDING PROTEIN 1/MARVEL MEMBRANE-ASSOCIATING DOMAIN CONTAINING 3"/>
    <property type="match status" value="1"/>
</dbReference>
<evidence type="ECO:0000313" key="8">
    <source>
        <dbReference type="Proteomes" id="UP000694383"/>
    </source>
</evidence>
<feature type="region of interest" description="Disordered" evidence="4">
    <location>
        <begin position="1"/>
        <end position="250"/>
    </location>
</feature>
<dbReference type="AlphaFoldDB" id="A0A8C8A1H3"/>
<feature type="compositionally biased region" description="Basic and acidic residues" evidence="4">
    <location>
        <begin position="206"/>
        <end position="218"/>
    </location>
</feature>
<protein>
    <recommendedName>
        <fullName evidence="2">Splicing factor Cactin</fullName>
    </recommendedName>
</protein>
<feature type="compositionally biased region" description="Basic and acidic residues" evidence="4">
    <location>
        <begin position="552"/>
        <end position="566"/>
    </location>
</feature>
<reference evidence="7" key="1">
    <citation type="submission" date="2025-08" db="UniProtKB">
        <authorList>
            <consortium name="Ensembl"/>
        </authorList>
    </citation>
    <scope>IDENTIFICATION</scope>
</reference>
<feature type="compositionally biased region" description="Polar residues" evidence="4">
    <location>
        <begin position="567"/>
        <end position="582"/>
    </location>
</feature>
<feature type="compositionally biased region" description="Basic and acidic residues" evidence="4">
    <location>
        <begin position="225"/>
        <end position="247"/>
    </location>
</feature>
<evidence type="ECO:0000256" key="4">
    <source>
        <dbReference type="SAM" id="MobiDB-lite"/>
    </source>
</evidence>
<feature type="domain" description="Splicing factor cactin central" evidence="6">
    <location>
        <begin position="339"/>
        <end position="526"/>
    </location>
</feature>
<dbReference type="GO" id="GO:0045824">
    <property type="term" value="P:negative regulation of innate immune response"/>
    <property type="evidence" value="ECO:0007669"/>
    <property type="project" value="TreeGrafter"/>
</dbReference>
<dbReference type="Proteomes" id="UP000694383">
    <property type="component" value="Unplaced"/>
</dbReference>
<dbReference type="InterPro" id="IPR019134">
    <property type="entry name" value="Cactin_C"/>
</dbReference>
<name>A0A8C8A1H3_9TELE</name>
<dbReference type="InterPro" id="IPR018816">
    <property type="entry name" value="Cactin_central"/>
</dbReference>
<evidence type="ECO:0000259" key="6">
    <source>
        <dbReference type="Pfam" id="PF10312"/>
    </source>
</evidence>
<feature type="domain" description="Splicing factor Cactin C-terminal" evidence="5">
    <location>
        <begin position="719"/>
        <end position="843"/>
    </location>
</feature>
<dbReference type="Pfam" id="PF09732">
    <property type="entry name" value="CactinC_cactus"/>
    <property type="match status" value="1"/>
</dbReference>
<evidence type="ECO:0000313" key="7">
    <source>
        <dbReference type="Ensembl" id="ENSOSIP00000051712.1"/>
    </source>
</evidence>